<sequence>MWAGEHEMEEAASDTVSTVSEGAGEIKEVDKTGSYSARARATTQKISSLWSSVTSVSWSKKKAVEVDARTQGDGAETAEKPPAGDTSAEDNAREAESKAAEATPSSGEADAKTQSQDAKSSEGTATTTGYLGSYLGTMKKYTGQMGAAAYTASKSTATSLYTGAKQTGLLSHGTKRSKPPAHPGGKAGGGGWSLSYFKRRDPHAWDDSIFRATKALTGKTQTNATGAGLLLASMEDQWREIDRATHVNQEKHMEAFHAMRNVVVRWQRNRPMYEETETRLRSLPGITDEIGRIKGHVDQMMDTAAGLNAVLEQAERNAHAHQLVLNKQKADRIYRDRESKHRERMAKWEQQKAKWEEDTAKQRKNWRAEEEVVAVQALEAELAKEDTKGAEAKTVTEVALGLTGKDNKLVDSKELEAFYSDASLQDKKSARARFEERKEERRRRMLGMGIGGDGAPTAAAPDKPPQ</sequence>
<proteinExistence type="predicted"/>
<evidence type="ECO:0000313" key="3">
    <source>
        <dbReference type="EMBL" id="CAD8651212.1"/>
    </source>
</evidence>
<evidence type="ECO:0000256" key="2">
    <source>
        <dbReference type="SAM" id="MobiDB-lite"/>
    </source>
</evidence>
<gene>
    <name evidence="3" type="ORF">POBO1169_LOCUS1879</name>
</gene>
<dbReference type="AlphaFoldDB" id="A0A7S0MV65"/>
<organism evidence="3">
    <name type="scientific">Pyramimonas obovata</name>
    <dbReference type="NCBI Taxonomy" id="1411642"/>
    <lineage>
        <taxon>Eukaryota</taxon>
        <taxon>Viridiplantae</taxon>
        <taxon>Chlorophyta</taxon>
        <taxon>Pyramimonadophyceae</taxon>
        <taxon>Pyramimonadales</taxon>
        <taxon>Pyramimonadaceae</taxon>
        <taxon>Pyramimonas</taxon>
        <taxon>Pyramimonas incertae sedis</taxon>
    </lineage>
</organism>
<evidence type="ECO:0000256" key="1">
    <source>
        <dbReference type="SAM" id="Coils"/>
    </source>
</evidence>
<feature type="compositionally biased region" description="Low complexity" evidence="2">
    <location>
        <begin position="455"/>
        <end position="466"/>
    </location>
</feature>
<feature type="compositionally biased region" description="Basic and acidic residues" evidence="2">
    <location>
        <begin position="90"/>
        <end position="99"/>
    </location>
</feature>
<feature type="region of interest" description="Disordered" evidence="2">
    <location>
        <begin position="1"/>
        <end position="126"/>
    </location>
</feature>
<keyword evidence="1" id="KW-0175">Coiled coil</keyword>
<feature type="region of interest" description="Disordered" evidence="2">
    <location>
        <begin position="426"/>
        <end position="466"/>
    </location>
</feature>
<reference evidence="3" key="1">
    <citation type="submission" date="2021-01" db="EMBL/GenBank/DDBJ databases">
        <authorList>
            <person name="Corre E."/>
            <person name="Pelletier E."/>
            <person name="Niang G."/>
            <person name="Scheremetjew M."/>
            <person name="Finn R."/>
            <person name="Kale V."/>
            <person name="Holt S."/>
            <person name="Cochrane G."/>
            <person name="Meng A."/>
            <person name="Brown T."/>
            <person name="Cohen L."/>
        </authorList>
    </citation>
    <scope>NUCLEOTIDE SEQUENCE</scope>
    <source>
        <strain evidence="3">CCMP722</strain>
    </source>
</reference>
<feature type="compositionally biased region" description="Polar residues" evidence="2">
    <location>
        <begin position="112"/>
        <end position="122"/>
    </location>
</feature>
<accession>A0A7S0MV65</accession>
<protein>
    <submittedName>
        <fullName evidence="3">Uncharacterized protein</fullName>
    </submittedName>
</protein>
<name>A0A7S0MV65_9CHLO</name>
<feature type="coiled-coil region" evidence="1">
    <location>
        <begin position="297"/>
        <end position="365"/>
    </location>
</feature>
<feature type="compositionally biased region" description="Low complexity" evidence="2">
    <location>
        <begin position="45"/>
        <end position="58"/>
    </location>
</feature>
<feature type="region of interest" description="Disordered" evidence="2">
    <location>
        <begin position="169"/>
        <end position="190"/>
    </location>
</feature>
<feature type="compositionally biased region" description="Basic and acidic residues" evidence="2">
    <location>
        <begin position="426"/>
        <end position="439"/>
    </location>
</feature>
<dbReference type="EMBL" id="HBFA01003739">
    <property type="protein sequence ID" value="CAD8651212.1"/>
    <property type="molecule type" value="Transcribed_RNA"/>
</dbReference>